<dbReference type="PROSITE" id="PS51257">
    <property type="entry name" value="PROKAR_LIPOPROTEIN"/>
    <property type="match status" value="1"/>
</dbReference>
<dbReference type="SUPFAM" id="SSF53474">
    <property type="entry name" value="alpha/beta-Hydrolases"/>
    <property type="match status" value="1"/>
</dbReference>
<evidence type="ECO:0000313" key="2">
    <source>
        <dbReference type="EMBL" id="QUP56492.1"/>
    </source>
</evidence>
<protein>
    <recommendedName>
        <fullName evidence="4">Alpha/beta hydrolase</fullName>
    </recommendedName>
</protein>
<dbReference type="EMBL" id="CP046730">
    <property type="protein sequence ID" value="QUP56492.1"/>
    <property type="molecule type" value="Genomic_DNA"/>
</dbReference>
<keyword evidence="3" id="KW-1185">Reference proteome</keyword>
<dbReference type="InterPro" id="IPR029058">
    <property type="entry name" value="AB_hydrolase_fold"/>
</dbReference>
<evidence type="ECO:0000256" key="1">
    <source>
        <dbReference type="SAM" id="SignalP"/>
    </source>
</evidence>
<geneLocation type="plasmid" evidence="2 3">
    <name>pLLRS-1</name>
</geneLocation>
<sequence>MHILARLLLAIAAFFVGGCTNVLETRTTHTSAPHAQVDVTDENFKCDIGRAETGEFTNSIEDYGKYFLGYVEFDDQGWSYNQNAQMQALELRLKQELADPQNQDTDFLTVVFIHGWHHNAHDNDCNVNEFRSMLRLANDSYDQLYPGTFKHRRRIVGIYVGWRGEAVDAYGIRYLTIMDRRYTAEHVAKGAVRELFATLRKYEFAERTNSNRADRMRTVVIGHSFGGLIAFNGLSQALLNELALGKPDKAPDCKPAVSREKTITTIPAWPDMVILINPAFEASRFESLHHLMAPVDGCRYTKDRPKLVVVTADNDSATGVFFPLFRRVGTLFESYDDSIPRSESRERDANWHTIGFVDRYRTHRLCLQPIGGGEYRAVAALTPPKSLDGSRSQDEFAPIWVVGAPPEIIDGHDGFLYARKAKGKLDHYKPQPYLLKWLIDLHTLGPVPPVMTTPGACGGWGSK</sequence>
<dbReference type="RefSeq" id="WP_075468297.1">
    <property type="nucleotide sequence ID" value="NZ_CP046730.1"/>
</dbReference>
<reference evidence="2 3" key="1">
    <citation type="journal article" date="2021" name="Phytopathology">
        <title>Complete genome sequence of Ralstonia syzygii subsp. indonesiensis strain LLRS-1, isolated from wilted tobacco in China.</title>
        <authorList>
            <person name="Lu C.H."/>
            <person name="Li J.Y."/>
            <person name="Mi M.G."/>
            <person name="Lin Z.L."/>
            <person name="Jiang N."/>
            <person name="Gai X."/>
            <person name="Ma J.H."/>
            <person name="Lei L.P."/>
            <person name="Xia Z.Y."/>
        </authorList>
    </citation>
    <scope>NUCLEOTIDE SEQUENCE [LARGE SCALE GENOMIC DNA]</scope>
    <source>
        <strain evidence="2 3">LLRS-1</strain>
    </source>
</reference>
<dbReference type="Proteomes" id="UP000677898">
    <property type="component" value="Plasmid pLLRS-1"/>
</dbReference>
<name>A0ABX7ZNE9_9RALS</name>
<evidence type="ECO:0008006" key="4">
    <source>
        <dbReference type="Google" id="ProtNLM"/>
    </source>
</evidence>
<keyword evidence="2" id="KW-0614">Plasmid</keyword>
<feature type="signal peptide" evidence="1">
    <location>
        <begin position="1"/>
        <end position="18"/>
    </location>
</feature>
<evidence type="ECO:0000313" key="3">
    <source>
        <dbReference type="Proteomes" id="UP000677898"/>
    </source>
</evidence>
<accession>A0ABX7ZNE9</accession>
<keyword evidence="1" id="KW-0732">Signal</keyword>
<dbReference type="Gene3D" id="3.40.50.1820">
    <property type="entry name" value="alpha/beta hydrolase"/>
    <property type="match status" value="1"/>
</dbReference>
<feature type="chain" id="PRO_5045502146" description="Alpha/beta hydrolase" evidence="1">
    <location>
        <begin position="19"/>
        <end position="463"/>
    </location>
</feature>
<proteinExistence type="predicted"/>
<gene>
    <name evidence="2" type="ORF">GO998_22695</name>
</gene>
<organism evidence="2 3">
    <name type="scientific">Ralstonia syzygii</name>
    <dbReference type="NCBI Taxonomy" id="28097"/>
    <lineage>
        <taxon>Bacteria</taxon>
        <taxon>Pseudomonadati</taxon>
        <taxon>Pseudomonadota</taxon>
        <taxon>Betaproteobacteria</taxon>
        <taxon>Burkholderiales</taxon>
        <taxon>Burkholderiaceae</taxon>
        <taxon>Ralstonia</taxon>
        <taxon>Ralstonia solanacearum species complex</taxon>
    </lineage>
</organism>